<evidence type="ECO:0000313" key="2">
    <source>
        <dbReference type="Proteomes" id="UP000799444"/>
    </source>
</evidence>
<dbReference type="AlphaFoldDB" id="A0A9P4UV46"/>
<gene>
    <name evidence="1" type="ORF">EJ04DRAFT_602050</name>
</gene>
<dbReference type="EMBL" id="ML996562">
    <property type="protein sequence ID" value="KAF2726388.1"/>
    <property type="molecule type" value="Genomic_DNA"/>
</dbReference>
<feature type="non-terminal residue" evidence="1">
    <location>
        <position position="1"/>
    </location>
</feature>
<accession>A0A9P4UV46</accession>
<name>A0A9P4UV46_9PLEO</name>
<reference evidence="1" key="1">
    <citation type="journal article" date="2020" name="Stud. Mycol.">
        <title>101 Dothideomycetes genomes: a test case for predicting lifestyles and emergence of pathogens.</title>
        <authorList>
            <person name="Haridas S."/>
            <person name="Albert R."/>
            <person name="Binder M."/>
            <person name="Bloem J."/>
            <person name="Labutti K."/>
            <person name="Salamov A."/>
            <person name="Andreopoulos B."/>
            <person name="Baker S."/>
            <person name="Barry K."/>
            <person name="Bills G."/>
            <person name="Bluhm B."/>
            <person name="Cannon C."/>
            <person name="Castanera R."/>
            <person name="Culley D."/>
            <person name="Daum C."/>
            <person name="Ezra D."/>
            <person name="Gonzalez J."/>
            <person name="Henrissat B."/>
            <person name="Kuo A."/>
            <person name="Liang C."/>
            <person name="Lipzen A."/>
            <person name="Lutzoni F."/>
            <person name="Magnuson J."/>
            <person name="Mondo S."/>
            <person name="Nolan M."/>
            <person name="Ohm R."/>
            <person name="Pangilinan J."/>
            <person name="Park H.-J."/>
            <person name="Ramirez L."/>
            <person name="Alfaro M."/>
            <person name="Sun H."/>
            <person name="Tritt A."/>
            <person name="Yoshinaga Y."/>
            <person name="Zwiers L.-H."/>
            <person name="Turgeon B."/>
            <person name="Goodwin S."/>
            <person name="Spatafora J."/>
            <person name="Crous P."/>
            <person name="Grigoriev I."/>
        </authorList>
    </citation>
    <scope>NUCLEOTIDE SEQUENCE</scope>
    <source>
        <strain evidence="1">CBS 125425</strain>
    </source>
</reference>
<evidence type="ECO:0000313" key="1">
    <source>
        <dbReference type="EMBL" id="KAF2726388.1"/>
    </source>
</evidence>
<keyword evidence="2" id="KW-1185">Reference proteome</keyword>
<comment type="caution">
    <text evidence="1">The sequence shown here is derived from an EMBL/GenBank/DDBJ whole genome shotgun (WGS) entry which is preliminary data.</text>
</comment>
<proteinExistence type="predicted"/>
<sequence length="134" mass="15183">LEPIYGLPKIWKQLGKIRNPSLFPSSPSTDEEKLQIVQEPVILDVMLESLELDATDPRDKIFALLSFGSETDVSNDVPRPVRSDYTKPVDRVFADFTRWWIDEHKSLRILSMIHGNIGRSCHLARPALPNFGAA</sequence>
<dbReference type="Proteomes" id="UP000799444">
    <property type="component" value="Unassembled WGS sequence"/>
</dbReference>
<organism evidence="1 2">
    <name type="scientific">Polyplosphaeria fusca</name>
    <dbReference type="NCBI Taxonomy" id="682080"/>
    <lineage>
        <taxon>Eukaryota</taxon>
        <taxon>Fungi</taxon>
        <taxon>Dikarya</taxon>
        <taxon>Ascomycota</taxon>
        <taxon>Pezizomycotina</taxon>
        <taxon>Dothideomycetes</taxon>
        <taxon>Pleosporomycetidae</taxon>
        <taxon>Pleosporales</taxon>
        <taxon>Tetraplosphaeriaceae</taxon>
        <taxon>Polyplosphaeria</taxon>
    </lineage>
</organism>
<dbReference type="OrthoDB" id="3674542at2759"/>
<protein>
    <submittedName>
        <fullName evidence="1">Uncharacterized protein</fullName>
    </submittedName>
</protein>